<gene>
    <name evidence="9" type="ORF">EV693_10464</name>
</gene>
<comment type="similarity">
    <text evidence="2">Belongs to the OmpP1/FadL family.</text>
</comment>
<sequence length="540" mass="58309">MTFTKTAVASLIALSATGVQAAAFQLAEVSTSGLGFAYAGNAAVADNASVVATNPALMTTFKRAEISAGGVYVAPNVNITEGKINTVKKGRLVGDVEPAQEDALHKNIVPKAFIPNIYAVVPVNERFAIGAGINVNYGMKTEFDANYSAGPFGGRTSLAATNINLSSAYKLGGGFSLGVGLNAVHADAMIERYLGAGAEALKVQTTKLKRALELAILPTERVIAAAEKNGDTTTAEQQKELLTYHKQNFFNNAVLSPERDSTGNIVLTSTGELSYVVDPEKTAKLRRLGINNFDDMDISIEQMKKVVQAVETLQYNTVIHKLEGAKWGFGWNVGLAYEFNPNNRLGVAYHSAVDLRFKGKYSNTMPFPVQGVVEKVTGGASISGSLTLVLPAYWEISGYHKLTDKLAAQYSYKRTDWSSFKSLDGYSQNGNRLFHKTENFNDSSRIAIGFSYDLIPSLTLRTGVAYDESASVSNPSISIPDTDRTWYSAGATIRFTPNLSTDIGYSHLRGRKSTFNEEGRAVFTSKATGNLYGLNVNYKF</sequence>
<accession>A0A4R2NA13</accession>
<evidence type="ECO:0000256" key="7">
    <source>
        <dbReference type="ARBA" id="ARBA00023237"/>
    </source>
</evidence>
<evidence type="ECO:0000256" key="4">
    <source>
        <dbReference type="ARBA" id="ARBA00022692"/>
    </source>
</evidence>
<feature type="chain" id="PRO_5020808876" evidence="8">
    <location>
        <begin position="22"/>
        <end position="540"/>
    </location>
</feature>
<evidence type="ECO:0000256" key="3">
    <source>
        <dbReference type="ARBA" id="ARBA00022452"/>
    </source>
</evidence>
<dbReference type="AlphaFoldDB" id="A0A4R2NA13"/>
<keyword evidence="10" id="KW-1185">Reference proteome</keyword>
<dbReference type="RefSeq" id="WP_243694565.1">
    <property type="nucleotide sequence ID" value="NZ_LVXA01000001.1"/>
</dbReference>
<keyword evidence="4" id="KW-0812">Transmembrane</keyword>
<evidence type="ECO:0000313" key="9">
    <source>
        <dbReference type="EMBL" id="TCP17834.1"/>
    </source>
</evidence>
<dbReference type="Pfam" id="PF03349">
    <property type="entry name" value="Toluene_X"/>
    <property type="match status" value="2"/>
</dbReference>
<dbReference type="GO" id="GO:0015483">
    <property type="term" value="F:long-chain fatty acid transporting porin activity"/>
    <property type="evidence" value="ECO:0007669"/>
    <property type="project" value="TreeGrafter"/>
</dbReference>
<evidence type="ECO:0000256" key="5">
    <source>
        <dbReference type="ARBA" id="ARBA00022729"/>
    </source>
</evidence>
<organism evidence="9 10">
    <name type="scientific">Nicoletella semolina</name>
    <dbReference type="NCBI Taxonomy" id="271160"/>
    <lineage>
        <taxon>Bacteria</taxon>
        <taxon>Pseudomonadati</taxon>
        <taxon>Pseudomonadota</taxon>
        <taxon>Gammaproteobacteria</taxon>
        <taxon>Pasteurellales</taxon>
        <taxon>Pasteurellaceae</taxon>
        <taxon>Nicoletella</taxon>
    </lineage>
</organism>
<protein>
    <submittedName>
        <fullName evidence="9">Long-chain fatty acid transport protein</fullName>
    </submittedName>
</protein>
<keyword evidence="3" id="KW-1134">Transmembrane beta strand</keyword>
<keyword evidence="7" id="KW-0998">Cell outer membrane</keyword>
<evidence type="ECO:0000256" key="2">
    <source>
        <dbReference type="ARBA" id="ARBA00008163"/>
    </source>
</evidence>
<name>A0A4R2NA13_9PAST</name>
<dbReference type="Proteomes" id="UP000295537">
    <property type="component" value="Unassembled WGS sequence"/>
</dbReference>
<evidence type="ECO:0000256" key="8">
    <source>
        <dbReference type="SAM" id="SignalP"/>
    </source>
</evidence>
<feature type="signal peptide" evidence="8">
    <location>
        <begin position="1"/>
        <end position="21"/>
    </location>
</feature>
<comment type="subcellular location">
    <subcellularLocation>
        <location evidence="1">Cell outer membrane</location>
        <topology evidence="1">Multi-pass membrane protein</topology>
    </subcellularLocation>
</comment>
<evidence type="ECO:0000256" key="6">
    <source>
        <dbReference type="ARBA" id="ARBA00023136"/>
    </source>
</evidence>
<comment type="caution">
    <text evidence="9">The sequence shown here is derived from an EMBL/GenBank/DDBJ whole genome shotgun (WGS) entry which is preliminary data.</text>
</comment>
<dbReference type="Gene3D" id="2.40.160.60">
    <property type="entry name" value="Outer membrane protein transport protein (OMPP1/FadL/TodX)"/>
    <property type="match status" value="1"/>
</dbReference>
<proteinExistence type="inferred from homology"/>
<keyword evidence="5 8" id="KW-0732">Signal</keyword>
<dbReference type="PANTHER" id="PTHR35093:SF3">
    <property type="entry name" value="LONG-CHAIN FATTY ACID TRANSPORT PROTEIN"/>
    <property type="match status" value="1"/>
</dbReference>
<evidence type="ECO:0000313" key="10">
    <source>
        <dbReference type="Proteomes" id="UP000295537"/>
    </source>
</evidence>
<dbReference type="EMBL" id="SLXJ01000004">
    <property type="protein sequence ID" value="TCP17834.1"/>
    <property type="molecule type" value="Genomic_DNA"/>
</dbReference>
<dbReference type="SUPFAM" id="SSF56935">
    <property type="entry name" value="Porins"/>
    <property type="match status" value="1"/>
</dbReference>
<reference evidence="9 10" key="1">
    <citation type="submission" date="2019-03" db="EMBL/GenBank/DDBJ databases">
        <title>Genomic Encyclopedia of Type Strains, Phase IV (KMG-IV): sequencing the most valuable type-strain genomes for metagenomic binning, comparative biology and taxonomic classification.</title>
        <authorList>
            <person name="Goeker M."/>
        </authorList>
    </citation>
    <scope>NUCLEOTIDE SEQUENCE [LARGE SCALE GENOMIC DNA]</scope>
    <source>
        <strain evidence="9 10">DSM 16380</strain>
    </source>
</reference>
<dbReference type="PANTHER" id="PTHR35093">
    <property type="entry name" value="OUTER MEMBRANE PROTEIN NMB0088-RELATED"/>
    <property type="match status" value="1"/>
</dbReference>
<keyword evidence="6" id="KW-0472">Membrane</keyword>
<dbReference type="GO" id="GO:0009279">
    <property type="term" value="C:cell outer membrane"/>
    <property type="evidence" value="ECO:0007669"/>
    <property type="project" value="UniProtKB-SubCell"/>
</dbReference>
<evidence type="ECO:0000256" key="1">
    <source>
        <dbReference type="ARBA" id="ARBA00004571"/>
    </source>
</evidence>
<dbReference type="InterPro" id="IPR005017">
    <property type="entry name" value="OMPP1/FadL/TodX"/>
</dbReference>